<evidence type="ECO:0000313" key="5">
    <source>
        <dbReference type="Proteomes" id="UP000093695"/>
    </source>
</evidence>
<dbReference type="InterPro" id="IPR001647">
    <property type="entry name" value="HTH_TetR"/>
</dbReference>
<dbReference type="STRING" id="31958.SD37_24340"/>
<dbReference type="PROSITE" id="PS50977">
    <property type="entry name" value="HTH_TETR_2"/>
    <property type="match status" value="1"/>
</dbReference>
<dbReference type="GO" id="GO:0000976">
    <property type="term" value="F:transcription cis-regulatory region binding"/>
    <property type="evidence" value="ECO:0007669"/>
    <property type="project" value="TreeGrafter"/>
</dbReference>
<dbReference type="RefSeq" id="WP_044851758.1">
    <property type="nucleotide sequence ID" value="NZ_CP016174.1"/>
</dbReference>
<keyword evidence="1 2" id="KW-0238">DNA-binding</keyword>
<dbReference type="Pfam" id="PF00440">
    <property type="entry name" value="TetR_N"/>
    <property type="match status" value="1"/>
</dbReference>
<sequence>MIHDMGGKYHHGDLRAELVRVSLDLIAEQGLAGFSVAEVARRAKVSPGAPYRHFADKESLMAAIAATVACQLADRVHDAIEAESDPVAALAAAAGAYTGYLIERRAGMNIIYADGLQGPEHAALHEQTRRLTDQFLMLCLTVTDRPQDGLELMEQLFTQAHGYGTFHLDGVFTKQGYSTEVVVRKSVDAARAAIKGRAERQGHAP</sequence>
<evidence type="ECO:0000256" key="2">
    <source>
        <dbReference type="PROSITE-ProRule" id="PRU00335"/>
    </source>
</evidence>
<dbReference type="Gene3D" id="1.10.357.10">
    <property type="entry name" value="Tetracycline Repressor, domain 2"/>
    <property type="match status" value="1"/>
</dbReference>
<accession>A0A193C214</accession>
<gene>
    <name evidence="4" type="ORF">SD37_24340</name>
</gene>
<organism evidence="4 5">
    <name type="scientific">Amycolatopsis orientalis</name>
    <name type="common">Nocardia orientalis</name>
    <dbReference type="NCBI Taxonomy" id="31958"/>
    <lineage>
        <taxon>Bacteria</taxon>
        <taxon>Bacillati</taxon>
        <taxon>Actinomycetota</taxon>
        <taxon>Actinomycetes</taxon>
        <taxon>Pseudonocardiales</taxon>
        <taxon>Pseudonocardiaceae</taxon>
        <taxon>Amycolatopsis</taxon>
    </lineage>
</organism>
<dbReference type="PRINTS" id="PR00455">
    <property type="entry name" value="HTHTETR"/>
</dbReference>
<feature type="DNA-binding region" description="H-T-H motif" evidence="2">
    <location>
        <begin position="35"/>
        <end position="54"/>
    </location>
</feature>
<protein>
    <submittedName>
        <fullName evidence="4">TetR family transcriptional regulator</fullName>
    </submittedName>
</protein>
<dbReference type="eggNOG" id="COG1309">
    <property type="taxonomic scope" value="Bacteria"/>
</dbReference>
<dbReference type="KEGG" id="aori:SD37_24340"/>
<keyword evidence="5" id="KW-1185">Reference proteome</keyword>
<feature type="domain" description="HTH tetR-type" evidence="3">
    <location>
        <begin position="12"/>
        <end position="72"/>
    </location>
</feature>
<proteinExistence type="predicted"/>
<dbReference type="InterPro" id="IPR050109">
    <property type="entry name" value="HTH-type_TetR-like_transc_reg"/>
</dbReference>
<evidence type="ECO:0000259" key="3">
    <source>
        <dbReference type="PROSITE" id="PS50977"/>
    </source>
</evidence>
<dbReference type="EMBL" id="CP016174">
    <property type="protein sequence ID" value="ANN18443.1"/>
    <property type="molecule type" value="Genomic_DNA"/>
</dbReference>
<evidence type="ECO:0000313" key="4">
    <source>
        <dbReference type="EMBL" id="ANN18443.1"/>
    </source>
</evidence>
<dbReference type="InterPro" id="IPR009057">
    <property type="entry name" value="Homeodomain-like_sf"/>
</dbReference>
<dbReference type="Proteomes" id="UP000093695">
    <property type="component" value="Chromosome"/>
</dbReference>
<dbReference type="GO" id="GO:0003700">
    <property type="term" value="F:DNA-binding transcription factor activity"/>
    <property type="evidence" value="ECO:0007669"/>
    <property type="project" value="TreeGrafter"/>
</dbReference>
<evidence type="ECO:0000256" key="1">
    <source>
        <dbReference type="ARBA" id="ARBA00023125"/>
    </source>
</evidence>
<dbReference type="SUPFAM" id="SSF46689">
    <property type="entry name" value="Homeodomain-like"/>
    <property type="match status" value="1"/>
</dbReference>
<reference evidence="4 5" key="1">
    <citation type="journal article" date="2015" name="Genome Announc.">
        <title>Draft Genome Sequence of Norvancomycin-Producing Strain Amycolatopsis orientalis CPCC200066.</title>
        <authorList>
            <person name="Lei X."/>
            <person name="Yuan F."/>
            <person name="Shi Y."/>
            <person name="Li X."/>
            <person name="Wang L."/>
            <person name="Hong B."/>
        </authorList>
    </citation>
    <scope>NUCLEOTIDE SEQUENCE [LARGE SCALE GENOMIC DNA]</scope>
    <source>
        <strain evidence="4 5">B-37</strain>
    </source>
</reference>
<name>A0A193C214_AMYOR</name>
<dbReference type="AlphaFoldDB" id="A0A193C214"/>
<dbReference type="PANTHER" id="PTHR30055">
    <property type="entry name" value="HTH-TYPE TRANSCRIPTIONAL REGULATOR RUTR"/>
    <property type="match status" value="1"/>
</dbReference>
<dbReference type="PANTHER" id="PTHR30055:SF220">
    <property type="entry name" value="TETR-FAMILY REGULATORY PROTEIN"/>
    <property type="match status" value="1"/>
</dbReference>